<dbReference type="AlphaFoldDB" id="H1LEM3"/>
<evidence type="ECO:0000313" key="2">
    <source>
        <dbReference type="Proteomes" id="UP000005025"/>
    </source>
</evidence>
<protein>
    <submittedName>
        <fullName evidence="1">Uncharacterized protein</fullName>
    </submittedName>
</protein>
<accession>H1LEM3</accession>
<dbReference type="PATRIC" id="fig|797516.3.peg.932"/>
<dbReference type="Proteomes" id="UP000005025">
    <property type="component" value="Unassembled WGS sequence"/>
</dbReference>
<proteinExistence type="predicted"/>
<dbReference type="EMBL" id="AGRJ01000105">
    <property type="protein sequence ID" value="EHO52368.1"/>
    <property type="molecule type" value="Genomic_DNA"/>
</dbReference>
<organism evidence="1 2">
    <name type="scientific">Lentilactobacillus kisonensis F0435</name>
    <dbReference type="NCBI Taxonomy" id="797516"/>
    <lineage>
        <taxon>Bacteria</taxon>
        <taxon>Bacillati</taxon>
        <taxon>Bacillota</taxon>
        <taxon>Bacilli</taxon>
        <taxon>Lactobacillales</taxon>
        <taxon>Lactobacillaceae</taxon>
        <taxon>Lentilactobacillus</taxon>
    </lineage>
</organism>
<reference evidence="1 2" key="1">
    <citation type="submission" date="2011-09" db="EMBL/GenBank/DDBJ databases">
        <authorList>
            <person name="Weinstock G."/>
            <person name="Sodergren E."/>
            <person name="Clifton S."/>
            <person name="Fulton L."/>
            <person name="Fulton B."/>
            <person name="Courtney L."/>
            <person name="Fronick C."/>
            <person name="Harrison M."/>
            <person name="Strong C."/>
            <person name="Farmer C."/>
            <person name="Delahaunty K."/>
            <person name="Markovic C."/>
            <person name="Hall O."/>
            <person name="Minx P."/>
            <person name="Tomlinson C."/>
            <person name="Mitreva M."/>
            <person name="Hou S."/>
            <person name="Chen J."/>
            <person name="Wollam A."/>
            <person name="Pepin K.H."/>
            <person name="Johnson M."/>
            <person name="Bhonagiri V."/>
            <person name="Zhang X."/>
            <person name="Suruliraj S."/>
            <person name="Warren W."/>
            <person name="Chinwalla A."/>
            <person name="Mardis E.R."/>
            <person name="Wilson R.K."/>
        </authorList>
    </citation>
    <scope>NUCLEOTIDE SEQUENCE [LARGE SCALE GENOMIC DNA]</scope>
    <source>
        <strain evidence="1 2">F0435</strain>
    </source>
</reference>
<sequence length="61" mass="6879">MLTWIVTVHGVEISVLSPFVTVILKDYHIDKTCCTKQHLLISTTTVNPSQGFSVKETYELI</sequence>
<gene>
    <name evidence="1" type="ORF">HMPREF9104_01049</name>
</gene>
<evidence type="ECO:0000313" key="1">
    <source>
        <dbReference type="EMBL" id="EHO52368.1"/>
    </source>
</evidence>
<dbReference type="HOGENOM" id="CLU_2916806_0_0_9"/>
<dbReference type="STRING" id="797516.HMPREF9104_01049"/>
<name>H1LEM3_9LACO</name>
<comment type="caution">
    <text evidence="1">The sequence shown here is derived from an EMBL/GenBank/DDBJ whole genome shotgun (WGS) entry which is preliminary data.</text>
</comment>